<dbReference type="PIRSF" id="PIRSF001362">
    <property type="entry name" value="Isocit_lyase"/>
    <property type="match status" value="1"/>
</dbReference>
<evidence type="ECO:0000256" key="2">
    <source>
        <dbReference type="ARBA" id="ARBA00023239"/>
    </source>
</evidence>
<dbReference type="PANTHER" id="PTHR21631">
    <property type="entry name" value="ISOCITRATE LYASE/MALATE SYNTHASE"/>
    <property type="match status" value="1"/>
</dbReference>
<keyword evidence="7" id="KW-0479">Metal-binding</keyword>
<dbReference type="GO" id="GO:0019752">
    <property type="term" value="P:carboxylic acid metabolic process"/>
    <property type="evidence" value="ECO:0007669"/>
    <property type="project" value="InterPro"/>
</dbReference>
<comment type="caution">
    <text evidence="8">The sequence shown here is derived from an EMBL/GenBank/DDBJ whole genome shotgun (WGS) entry which is preliminary data.</text>
</comment>
<dbReference type="AlphaFoldDB" id="A0A245ZN21"/>
<dbReference type="RefSeq" id="WP_088366522.1">
    <property type="nucleotide sequence ID" value="NZ_NBBI01000002.1"/>
</dbReference>
<comment type="catalytic activity">
    <reaction evidence="3">
        <text>D-threo-isocitrate = glyoxylate + succinate</text>
        <dbReference type="Rhea" id="RHEA:13245"/>
        <dbReference type="ChEBI" id="CHEBI:15562"/>
        <dbReference type="ChEBI" id="CHEBI:30031"/>
        <dbReference type="ChEBI" id="CHEBI:36655"/>
        <dbReference type="EC" id="4.1.3.1"/>
    </reaction>
</comment>
<evidence type="ECO:0000256" key="6">
    <source>
        <dbReference type="PIRSR" id="PIRSR001362-1"/>
    </source>
</evidence>
<dbReference type="NCBIfam" id="NF005074">
    <property type="entry name" value="PRK06498.1"/>
    <property type="match status" value="1"/>
</dbReference>
<evidence type="ECO:0000313" key="9">
    <source>
        <dbReference type="Proteomes" id="UP000197290"/>
    </source>
</evidence>
<reference evidence="8 9" key="1">
    <citation type="submission" date="2017-03" db="EMBL/GenBank/DDBJ databases">
        <title>Genome sequence of Sphingomonas dokdonensis DSM 21029.</title>
        <authorList>
            <person name="Poehlein A."/>
            <person name="Wuebbeler J.H."/>
            <person name="Steinbuechel A."/>
            <person name="Daniel R."/>
        </authorList>
    </citation>
    <scope>NUCLEOTIDE SEQUENCE [LARGE SCALE GENOMIC DNA]</scope>
    <source>
        <strain evidence="8 9">DSM 21029</strain>
    </source>
</reference>
<dbReference type="CDD" id="cd00377">
    <property type="entry name" value="ICL_PEPM"/>
    <property type="match status" value="1"/>
</dbReference>
<dbReference type="InterPro" id="IPR006254">
    <property type="entry name" value="Isocitrate_lyase"/>
</dbReference>
<gene>
    <name evidence="8" type="ORF">SPDO_11470</name>
</gene>
<dbReference type="InterPro" id="IPR040442">
    <property type="entry name" value="Pyrv_kinase-like_dom_sf"/>
</dbReference>
<evidence type="ECO:0000256" key="1">
    <source>
        <dbReference type="ARBA" id="ARBA00017446"/>
    </source>
</evidence>
<keyword evidence="2 8" id="KW-0456">Lyase</keyword>
<dbReference type="GO" id="GO:0004451">
    <property type="term" value="F:isocitrate lyase activity"/>
    <property type="evidence" value="ECO:0007669"/>
    <property type="project" value="UniProtKB-EC"/>
</dbReference>
<dbReference type="InterPro" id="IPR015813">
    <property type="entry name" value="Pyrv/PenolPyrv_kinase-like_dom"/>
</dbReference>
<dbReference type="GO" id="GO:0046872">
    <property type="term" value="F:metal ion binding"/>
    <property type="evidence" value="ECO:0007669"/>
    <property type="project" value="UniProtKB-KW"/>
</dbReference>
<feature type="active site" description="Proton acceptor" evidence="6">
    <location>
        <position position="221"/>
    </location>
</feature>
<dbReference type="InterPro" id="IPR039556">
    <property type="entry name" value="ICL/PEPM"/>
</dbReference>
<accession>A0A245ZN21</accession>
<dbReference type="Pfam" id="PF00463">
    <property type="entry name" value="ICL"/>
    <property type="match status" value="3"/>
</dbReference>
<proteinExistence type="predicted"/>
<dbReference type="PANTHER" id="PTHR21631:SF3">
    <property type="entry name" value="BIFUNCTIONAL GLYOXYLATE CYCLE PROTEIN"/>
    <property type="match status" value="1"/>
</dbReference>
<keyword evidence="7" id="KW-0460">Magnesium</keyword>
<feature type="binding site" evidence="7">
    <location>
        <position position="183"/>
    </location>
    <ligand>
        <name>Mg(2+)</name>
        <dbReference type="ChEBI" id="CHEBI:18420"/>
    </ligand>
</feature>
<evidence type="ECO:0000256" key="3">
    <source>
        <dbReference type="ARBA" id="ARBA00023531"/>
    </source>
</evidence>
<sequence length="531" mass="59194">MTYQEQTSQIGQLVASYNGTWDGIDAESVARMRLQNRFRTGLDIARYTAGIMRRDMAAYDANPAEYTQSLGCWHGFIGQQKLISIKKHFGTTKGRYLYLSGWMVAALRSEFGPLPDQSMHEKTSVPALIEELYTFLKQADARELGMMFRDLDHARESGNEIEAQRLTQAIDNYETHVVPIIADIDAGFGNAEATYLLAKKMIEAGACALQIENQVSDEKQCGHQDGKVTVPHEDFLAKVRACRYAFLELGVDDGIIVTRTDSLGAGLTKQIAFSKEKGDIGDQYNAFLDCEEVTDLSTLRGDVVIERDGKLMRPKRLPSNLFQFREGTGADRCVLDCITSLQNGADLLWIETEKPHIEQIASMVDRIREVVPNAKLVYNNSPSFNWTLNFRQQVFDAWVEAGKDVSAYDRAKLMSVDYDDTDLAAEADERIRTFQKDAAARAGIFHHLITLPTYHTAALSTDNLAKEYFGEAGMLGYVKGVQRKEIREGIACVKHQNMSGSDIGDDHKEYFAGEAALKAGGAHNTMNQFAA</sequence>
<evidence type="ECO:0000313" key="8">
    <source>
        <dbReference type="EMBL" id="OWK31140.1"/>
    </source>
</evidence>
<protein>
    <recommendedName>
        <fullName evidence="1">Isocitrate lyase</fullName>
    </recommendedName>
    <alternativeName>
        <fullName evidence="4">Isocitrase</fullName>
    </alternativeName>
    <alternativeName>
        <fullName evidence="5">Isocitratase</fullName>
    </alternativeName>
</protein>
<evidence type="ECO:0000256" key="7">
    <source>
        <dbReference type="PIRSR" id="PIRSR001362-3"/>
    </source>
</evidence>
<name>A0A245ZN21_9SPHN</name>
<evidence type="ECO:0000256" key="5">
    <source>
        <dbReference type="ARBA" id="ARBA00031921"/>
    </source>
</evidence>
<dbReference type="Gene3D" id="3.20.20.60">
    <property type="entry name" value="Phosphoenolpyruvate-binding domains"/>
    <property type="match status" value="1"/>
</dbReference>
<dbReference type="OrthoDB" id="8629576at2"/>
<organism evidence="8 9">
    <name type="scientific">Sphingomonas dokdonensis</name>
    <dbReference type="NCBI Taxonomy" id="344880"/>
    <lineage>
        <taxon>Bacteria</taxon>
        <taxon>Pseudomonadati</taxon>
        <taxon>Pseudomonadota</taxon>
        <taxon>Alphaproteobacteria</taxon>
        <taxon>Sphingomonadales</taxon>
        <taxon>Sphingomonadaceae</taxon>
        <taxon>Sphingomonas</taxon>
    </lineage>
</organism>
<dbReference type="SUPFAM" id="SSF51621">
    <property type="entry name" value="Phosphoenolpyruvate/pyruvate domain"/>
    <property type="match status" value="1"/>
</dbReference>
<dbReference type="Proteomes" id="UP000197290">
    <property type="component" value="Unassembled WGS sequence"/>
</dbReference>
<comment type="cofactor">
    <cofactor evidence="7">
        <name>Mg(2+)</name>
        <dbReference type="ChEBI" id="CHEBI:18420"/>
    </cofactor>
    <text evidence="7">Can also use Mn(2+) ion.</text>
</comment>
<dbReference type="EMBL" id="NBBI01000002">
    <property type="protein sequence ID" value="OWK31140.1"/>
    <property type="molecule type" value="Genomic_DNA"/>
</dbReference>
<keyword evidence="9" id="KW-1185">Reference proteome</keyword>
<evidence type="ECO:0000256" key="4">
    <source>
        <dbReference type="ARBA" id="ARBA00031022"/>
    </source>
</evidence>